<protein>
    <recommendedName>
        <fullName evidence="6">Sulfotransferase domain-containing protein</fullName>
    </recommendedName>
</protein>
<dbReference type="GO" id="GO:0008146">
    <property type="term" value="F:sulfotransferase activity"/>
    <property type="evidence" value="ECO:0007669"/>
    <property type="project" value="InterPro"/>
</dbReference>
<dbReference type="PaxDb" id="2903-EOD07279"/>
<dbReference type="HOGENOM" id="CLU_664686_0_0_1"/>
<dbReference type="Gene3D" id="3.40.50.300">
    <property type="entry name" value="P-loop containing nucleotide triphosphate hydrolases"/>
    <property type="match status" value="1"/>
</dbReference>
<dbReference type="InterPro" id="IPR027417">
    <property type="entry name" value="P-loop_NTPase"/>
</dbReference>
<evidence type="ECO:0000313" key="5">
    <source>
        <dbReference type="Proteomes" id="UP000013827"/>
    </source>
</evidence>
<dbReference type="EnsemblProtists" id="EOD07279">
    <property type="protein sequence ID" value="EOD07279"/>
    <property type="gene ID" value="EMIHUDRAFT_198676"/>
</dbReference>
<dbReference type="PANTHER" id="PTHR10605">
    <property type="entry name" value="HEPARAN SULFATE SULFOTRANSFERASE"/>
    <property type="match status" value="1"/>
</dbReference>
<dbReference type="GeneID" id="17278496"/>
<name>A0A0D3KBU0_EMIH1</name>
<keyword evidence="5" id="KW-1185">Reference proteome</keyword>
<dbReference type="GeneID" id="17253454"/>
<dbReference type="InterPro" id="IPR037359">
    <property type="entry name" value="NST/OST"/>
</dbReference>
<organism evidence="4 5">
    <name type="scientific">Emiliania huxleyi (strain CCMP1516)</name>
    <dbReference type="NCBI Taxonomy" id="280463"/>
    <lineage>
        <taxon>Eukaryota</taxon>
        <taxon>Haptista</taxon>
        <taxon>Haptophyta</taxon>
        <taxon>Prymnesiophyceae</taxon>
        <taxon>Isochrysidales</taxon>
        <taxon>Noelaerhabdaceae</taxon>
        <taxon>Emiliania</taxon>
    </lineage>
</organism>
<reference evidence="4" key="2">
    <citation type="submission" date="2024-10" db="UniProtKB">
        <authorList>
            <consortium name="EnsemblProtists"/>
        </authorList>
    </citation>
    <scope>IDENTIFICATION</scope>
</reference>
<dbReference type="SUPFAM" id="SSF52540">
    <property type="entry name" value="P-loop containing nucleoside triphosphate hydrolases"/>
    <property type="match status" value="1"/>
</dbReference>
<feature type="active site" description="For sulfotransferase activity" evidence="2">
    <location>
        <position position="17"/>
    </location>
</feature>
<evidence type="ECO:0000256" key="2">
    <source>
        <dbReference type="PIRSR" id="PIRSR637359-1"/>
    </source>
</evidence>
<evidence type="ECO:0000313" key="4">
    <source>
        <dbReference type="EnsemblProtists" id="EOD33225"/>
    </source>
</evidence>
<dbReference type="EnsemblProtists" id="EOD33225">
    <property type="protein sequence ID" value="EOD33225"/>
    <property type="gene ID" value="EMIHUDRAFT_202473"/>
</dbReference>
<feature type="binding site" evidence="3">
    <location>
        <position position="135"/>
    </location>
    <ligand>
        <name>3'-phosphoadenylyl sulfate</name>
        <dbReference type="ChEBI" id="CHEBI:58339"/>
    </ligand>
</feature>
<dbReference type="RefSeq" id="XP_005759708.1">
    <property type="nucleotide sequence ID" value="XM_005759651.1"/>
</dbReference>
<dbReference type="AlphaFoldDB" id="A0A0D3KBU0"/>
<evidence type="ECO:0008006" key="6">
    <source>
        <dbReference type="Google" id="ProtNLM"/>
    </source>
</evidence>
<reference evidence="5" key="1">
    <citation type="journal article" date="2013" name="Nature">
        <title>Pan genome of the phytoplankton Emiliania underpins its global distribution.</title>
        <authorList>
            <person name="Read B.A."/>
            <person name="Kegel J."/>
            <person name="Klute M.J."/>
            <person name="Kuo A."/>
            <person name="Lefebvre S.C."/>
            <person name="Maumus F."/>
            <person name="Mayer C."/>
            <person name="Miller J."/>
            <person name="Monier A."/>
            <person name="Salamov A."/>
            <person name="Young J."/>
            <person name="Aguilar M."/>
            <person name="Claverie J.M."/>
            <person name="Frickenhaus S."/>
            <person name="Gonzalez K."/>
            <person name="Herman E.K."/>
            <person name="Lin Y.C."/>
            <person name="Napier J."/>
            <person name="Ogata H."/>
            <person name="Sarno A.F."/>
            <person name="Shmutz J."/>
            <person name="Schroeder D."/>
            <person name="de Vargas C."/>
            <person name="Verret F."/>
            <person name="von Dassow P."/>
            <person name="Valentin K."/>
            <person name="Van de Peer Y."/>
            <person name="Wheeler G."/>
            <person name="Dacks J.B."/>
            <person name="Delwiche C.F."/>
            <person name="Dyhrman S.T."/>
            <person name="Glockner G."/>
            <person name="John U."/>
            <person name="Richards T."/>
            <person name="Worden A.Z."/>
            <person name="Zhang X."/>
            <person name="Grigoriev I.V."/>
            <person name="Allen A.E."/>
            <person name="Bidle K."/>
            <person name="Borodovsky M."/>
            <person name="Bowler C."/>
            <person name="Brownlee C."/>
            <person name="Cock J.M."/>
            <person name="Elias M."/>
            <person name="Gladyshev V.N."/>
            <person name="Groth M."/>
            <person name="Guda C."/>
            <person name="Hadaegh A."/>
            <person name="Iglesias-Rodriguez M.D."/>
            <person name="Jenkins J."/>
            <person name="Jones B.M."/>
            <person name="Lawson T."/>
            <person name="Leese F."/>
            <person name="Lindquist E."/>
            <person name="Lobanov A."/>
            <person name="Lomsadze A."/>
            <person name="Malik S.B."/>
            <person name="Marsh M.E."/>
            <person name="Mackinder L."/>
            <person name="Mock T."/>
            <person name="Mueller-Roeber B."/>
            <person name="Pagarete A."/>
            <person name="Parker M."/>
            <person name="Probert I."/>
            <person name="Quesneville H."/>
            <person name="Raines C."/>
            <person name="Rensing S.A."/>
            <person name="Riano-Pachon D.M."/>
            <person name="Richier S."/>
            <person name="Rokitta S."/>
            <person name="Shiraiwa Y."/>
            <person name="Soanes D.M."/>
            <person name="van der Giezen M."/>
            <person name="Wahlund T.M."/>
            <person name="Williams B."/>
            <person name="Wilson W."/>
            <person name="Wolfe G."/>
            <person name="Wurch L.L."/>
        </authorList>
    </citation>
    <scope>NUCLEOTIDE SEQUENCE</scope>
</reference>
<dbReference type="Proteomes" id="UP000013827">
    <property type="component" value="Unassembled WGS sequence"/>
</dbReference>
<dbReference type="PANTHER" id="PTHR10605:SF56">
    <property type="entry name" value="BIFUNCTIONAL HEPARAN SULFATE N-DEACETYLASE_N-SULFOTRANSFERASE"/>
    <property type="match status" value="1"/>
</dbReference>
<keyword evidence="1" id="KW-0808">Transferase</keyword>
<proteinExistence type="predicted"/>
<evidence type="ECO:0000256" key="3">
    <source>
        <dbReference type="PIRSR" id="PIRSR637359-2"/>
    </source>
</evidence>
<dbReference type="KEGG" id="ehx:EMIHUDRAFT_198676"/>
<accession>A0A0D3KBU0</accession>
<feature type="binding site" evidence="3">
    <location>
        <position position="127"/>
    </location>
    <ligand>
        <name>3'-phosphoadenylyl sulfate</name>
        <dbReference type="ChEBI" id="CHEBI:58339"/>
    </ligand>
</feature>
<sequence>MIPPIEQGAVFVIGLQKAGTSQLHAILLRVLGLVSAEHAGPEALGNKELHFFEGKHSDCALNASSPALACLASFSRQAKMARMLQNGWVTDATPDYFGSPRALRALPLTFPPREGVLPRVRIILTLREPTDRAFSAYINNRRQCLLPRLPAAVLADPVRREAAERMRSFRCEPRTFEEAVQDEMAALLSSCWPSNASSTVTPHPRKSAALDLAARFAQQWDISPVNVWENYMRWSPPWPVAPRPLPEEGQCALESCWIQPVFPNRRGCKGYLANSLVAAKLRLWSAAYGPQLLVVSFEDTTSEPAGTAERLAAFLGVPRTALEERRSSLEALSDHSCWHSCGHKQRLAAEQPANFSTVLPAVRSALDLFFSRDQRDLGAFLSQAQVPGSERVLARMPRRACGRCGSWRRSAAGG</sequence>
<dbReference type="KEGG" id="ehx:EMIHUDRAFT_202473"/>
<evidence type="ECO:0000256" key="1">
    <source>
        <dbReference type="ARBA" id="ARBA00022679"/>
    </source>
</evidence>
<dbReference type="RefSeq" id="XP_005785654.1">
    <property type="nucleotide sequence ID" value="XM_005785597.1"/>
</dbReference>